<name>M5U6W2_9BACT</name>
<sequence length="41" mass="4708">MSVPSETRWRVSRNVDLVIDHFPTREATGETLGLGNPERRK</sequence>
<gene>
    <name evidence="1" type="ORF">RSSM_01553</name>
</gene>
<accession>M5U6W2</accession>
<organism evidence="1 2">
    <name type="scientific">Rhodopirellula sallentina SM41</name>
    <dbReference type="NCBI Taxonomy" id="1263870"/>
    <lineage>
        <taxon>Bacteria</taxon>
        <taxon>Pseudomonadati</taxon>
        <taxon>Planctomycetota</taxon>
        <taxon>Planctomycetia</taxon>
        <taxon>Pirellulales</taxon>
        <taxon>Pirellulaceae</taxon>
        <taxon>Rhodopirellula</taxon>
    </lineage>
</organism>
<dbReference type="AlphaFoldDB" id="M5U6W2"/>
<dbReference type="PATRIC" id="fig|1263870.3.peg.1663"/>
<dbReference type="EMBL" id="ANOH01000115">
    <property type="protein sequence ID" value="EMI57024.1"/>
    <property type="molecule type" value="Genomic_DNA"/>
</dbReference>
<protein>
    <submittedName>
        <fullName evidence="1">Uncharacterized protein</fullName>
    </submittedName>
</protein>
<evidence type="ECO:0000313" key="1">
    <source>
        <dbReference type="EMBL" id="EMI57024.1"/>
    </source>
</evidence>
<keyword evidence="2" id="KW-1185">Reference proteome</keyword>
<dbReference type="Proteomes" id="UP000011885">
    <property type="component" value="Unassembled WGS sequence"/>
</dbReference>
<comment type="caution">
    <text evidence="1">The sequence shown here is derived from an EMBL/GenBank/DDBJ whole genome shotgun (WGS) entry which is preliminary data.</text>
</comment>
<evidence type="ECO:0000313" key="2">
    <source>
        <dbReference type="Proteomes" id="UP000011885"/>
    </source>
</evidence>
<proteinExistence type="predicted"/>
<reference evidence="1 2" key="1">
    <citation type="journal article" date="2013" name="Mar. Genomics">
        <title>Expression of sulfatases in Rhodopirellula baltica and the diversity of sulfatases in the genus Rhodopirellula.</title>
        <authorList>
            <person name="Wegner C.E."/>
            <person name="Richter-Heitmann T."/>
            <person name="Klindworth A."/>
            <person name="Klockow C."/>
            <person name="Richter M."/>
            <person name="Achstetter T."/>
            <person name="Glockner F.O."/>
            <person name="Harder J."/>
        </authorList>
    </citation>
    <scope>NUCLEOTIDE SEQUENCE [LARGE SCALE GENOMIC DNA]</scope>
    <source>
        <strain evidence="1 2">SM41</strain>
    </source>
</reference>